<sequence>MDTRAILATHGRDVRLDLFRGIANWFIFLDHIPNDVVNWITIRNYGFSGAADLFIFISGYTASIVYGRMMLERGYLVGATRLFKRAWQLYAAYIVLFVIYISAIAYVAARYAVSDIIYEFNVTGLVEHPIHALAYGLFLVSKPLNLDVLQLYVVLMAFFPPVLWAMLHKPDLTLAGSVALYFAARASEWNLPAFPDGSWNLNPFCWQLLFVFGAWFALGGADKCRAVLRLPVLPYFGIAYLVFALVMTMAGRFPEFGKMFPTWLFDAFNPNDRTNLAPYRVLHFIVIAFFVTRHVSKDWRRLEWPIFKPVITCGQQSLAVFCTGVLLSFVGHFALMIGSGSLTAQIFVSAAGVSIMTLVAYYISWSKRQDDPLRIASVDAPV</sequence>
<protein>
    <recommendedName>
        <fullName evidence="4">OpgC protein</fullName>
    </recommendedName>
</protein>
<dbReference type="Pfam" id="PF10129">
    <property type="entry name" value="OpgC_C"/>
    <property type="match status" value="1"/>
</dbReference>
<feature type="transmembrane region" description="Helical" evidence="1">
    <location>
        <begin position="232"/>
        <end position="253"/>
    </location>
</feature>
<evidence type="ECO:0000313" key="3">
    <source>
        <dbReference type="Proteomes" id="UP000189796"/>
    </source>
</evidence>
<keyword evidence="1" id="KW-1133">Transmembrane helix</keyword>
<gene>
    <name evidence="2" type="ORF">SAMN05443248_0978</name>
</gene>
<feature type="transmembrane region" description="Helical" evidence="1">
    <location>
        <begin position="87"/>
        <end position="108"/>
    </location>
</feature>
<evidence type="ECO:0000256" key="1">
    <source>
        <dbReference type="SAM" id="Phobius"/>
    </source>
</evidence>
<feature type="transmembrane region" description="Helical" evidence="1">
    <location>
        <begin position="344"/>
        <end position="364"/>
    </location>
</feature>
<feature type="transmembrane region" description="Helical" evidence="1">
    <location>
        <begin position="45"/>
        <end position="66"/>
    </location>
</feature>
<organism evidence="2 3">
    <name type="scientific">Bradyrhizobium erythrophlei</name>
    <dbReference type="NCBI Taxonomy" id="1437360"/>
    <lineage>
        <taxon>Bacteria</taxon>
        <taxon>Pseudomonadati</taxon>
        <taxon>Pseudomonadota</taxon>
        <taxon>Alphaproteobacteria</taxon>
        <taxon>Hyphomicrobiales</taxon>
        <taxon>Nitrobacteraceae</taxon>
        <taxon>Bradyrhizobium</taxon>
    </lineage>
</organism>
<dbReference type="PANTHER" id="PTHR38592:SF3">
    <property type="entry name" value="BLL4819 PROTEIN"/>
    <property type="match status" value="1"/>
</dbReference>
<dbReference type="OrthoDB" id="9775975at2"/>
<evidence type="ECO:0000313" key="2">
    <source>
        <dbReference type="EMBL" id="SHG27626.1"/>
    </source>
</evidence>
<dbReference type="PANTHER" id="PTHR38592">
    <property type="entry name" value="BLL4819 PROTEIN"/>
    <property type="match status" value="1"/>
</dbReference>
<dbReference type="Proteomes" id="UP000189796">
    <property type="component" value="Chromosome I"/>
</dbReference>
<dbReference type="InterPro" id="IPR014550">
    <property type="entry name" value="UCP028704_OpgC"/>
</dbReference>
<feature type="transmembrane region" description="Helical" evidence="1">
    <location>
        <begin position="148"/>
        <end position="167"/>
    </location>
</feature>
<feature type="transmembrane region" description="Helical" evidence="1">
    <location>
        <begin position="277"/>
        <end position="296"/>
    </location>
</feature>
<reference evidence="2 3" key="1">
    <citation type="submission" date="2016-11" db="EMBL/GenBank/DDBJ databases">
        <authorList>
            <person name="Jaros S."/>
            <person name="Januszkiewicz K."/>
            <person name="Wedrychowicz H."/>
        </authorList>
    </citation>
    <scope>NUCLEOTIDE SEQUENCE [LARGE SCALE GENOMIC DNA]</scope>
    <source>
        <strain evidence="2 3">GAS138</strain>
    </source>
</reference>
<keyword evidence="1" id="KW-0812">Transmembrane</keyword>
<dbReference type="PIRSF" id="PIRSF028704">
    <property type="entry name" value="UPC028704"/>
    <property type="match status" value="1"/>
</dbReference>
<feature type="transmembrane region" description="Helical" evidence="1">
    <location>
        <begin position="317"/>
        <end position="338"/>
    </location>
</feature>
<accession>A0A1M5IHB6</accession>
<proteinExistence type="predicted"/>
<name>A0A1M5IHB6_9BRAD</name>
<evidence type="ECO:0008006" key="4">
    <source>
        <dbReference type="Google" id="ProtNLM"/>
    </source>
</evidence>
<dbReference type="EMBL" id="LT670817">
    <property type="protein sequence ID" value="SHG27626.1"/>
    <property type="molecule type" value="Genomic_DNA"/>
</dbReference>
<feature type="transmembrane region" description="Helical" evidence="1">
    <location>
        <begin position="120"/>
        <end position="141"/>
    </location>
</feature>
<dbReference type="AlphaFoldDB" id="A0A1M5IHB6"/>
<feature type="transmembrane region" description="Helical" evidence="1">
    <location>
        <begin position="201"/>
        <end position="220"/>
    </location>
</feature>
<keyword evidence="1" id="KW-0472">Membrane</keyword>
<dbReference type="RefSeq" id="WP_079600227.1">
    <property type="nucleotide sequence ID" value="NZ_LT670817.1"/>
</dbReference>